<accession>A0A381P1P5</accession>
<feature type="non-terminal residue" evidence="5">
    <location>
        <position position="351"/>
    </location>
</feature>
<dbReference type="InterPro" id="IPR018391">
    <property type="entry name" value="PQQ_b-propeller_rpt"/>
</dbReference>
<dbReference type="Pfam" id="PF01011">
    <property type="entry name" value="PQQ"/>
    <property type="match status" value="1"/>
</dbReference>
<sequence length="351" mass="37963">MTDALTSGLTLPHRGKWAGKKGCAHETRRLSWLLIPTLWFFSVGVYGQSIPSVASEDQARSIEALVAPPRDSWPTNGGNIYNQRYSPLDEINRETVGGLGAVWRLHLEGSGVGQKYSGEAQPIVSDGVIYIVTGANDVFAIGIDSGQIHWRYNANLDPNISPICCGWTSRGVGLGNGKVYVGQLDGQLIALDQQTGKLAWSVQAARWEDGYSITSAPLYFDGLVITGFAGAEYGIRGRVSAFHAADGSPAWVFHTVPGPGEVGHDTWPQDNDVWMHGGASVWQTPAIDPELGLLYFSTGNPGPDFNGAVRAGDNLFSVSIVAIDLATGDYRWHFQQVHHDLWDYDSPSPVV</sequence>
<keyword evidence="3" id="KW-0560">Oxidoreductase</keyword>
<dbReference type="EMBL" id="UINC01000766">
    <property type="protein sequence ID" value="SUZ60822.1"/>
    <property type="molecule type" value="Genomic_DNA"/>
</dbReference>
<evidence type="ECO:0000256" key="1">
    <source>
        <dbReference type="ARBA" id="ARBA00001931"/>
    </source>
</evidence>
<evidence type="ECO:0000256" key="2">
    <source>
        <dbReference type="ARBA" id="ARBA00008156"/>
    </source>
</evidence>
<dbReference type="SUPFAM" id="SSF50998">
    <property type="entry name" value="Quinoprotein alcohol dehydrogenase-like"/>
    <property type="match status" value="1"/>
</dbReference>
<dbReference type="GO" id="GO:0016491">
    <property type="term" value="F:oxidoreductase activity"/>
    <property type="evidence" value="ECO:0007669"/>
    <property type="project" value="UniProtKB-KW"/>
</dbReference>
<comment type="cofactor">
    <cofactor evidence="1">
        <name>pyrroloquinoline quinone</name>
        <dbReference type="ChEBI" id="CHEBI:58442"/>
    </cofactor>
</comment>
<dbReference type="AlphaFoldDB" id="A0A381P1P5"/>
<evidence type="ECO:0000313" key="5">
    <source>
        <dbReference type="EMBL" id="SUZ60822.1"/>
    </source>
</evidence>
<dbReference type="InterPro" id="IPR011047">
    <property type="entry name" value="Quinoprotein_ADH-like_sf"/>
</dbReference>
<gene>
    <name evidence="5" type="ORF">METZ01_LOCUS13676</name>
</gene>
<evidence type="ECO:0000256" key="3">
    <source>
        <dbReference type="ARBA" id="ARBA00023002"/>
    </source>
</evidence>
<proteinExistence type="inferred from homology"/>
<dbReference type="InterPro" id="IPR002372">
    <property type="entry name" value="PQQ_rpt_dom"/>
</dbReference>
<organism evidence="5">
    <name type="scientific">marine metagenome</name>
    <dbReference type="NCBI Taxonomy" id="408172"/>
    <lineage>
        <taxon>unclassified sequences</taxon>
        <taxon>metagenomes</taxon>
        <taxon>ecological metagenomes</taxon>
    </lineage>
</organism>
<protein>
    <recommendedName>
        <fullName evidence="4">Pyrrolo-quinoline quinone repeat domain-containing protein</fullName>
    </recommendedName>
</protein>
<reference evidence="5" key="1">
    <citation type="submission" date="2018-05" db="EMBL/GenBank/DDBJ databases">
        <authorList>
            <person name="Lanie J.A."/>
            <person name="Ng W.-L."/>
            <person name="Kazmierczak K.M."/>
            <person name="Andrzejewski T.M."/>
            <person name="Davidsen T.M."/>
            <person name="Wayne K.J."/>
            <person name="Tettelin H."/>
            <person name="Glass J.I."/>
            <person name="Rusch D."/>
            <person name="Podicherti R."/>
            <person name="Tsui H.-C.T."/>
            <person name="Winkler M.E."/>
        </authorList>
    </citation>
    <scope>NUCLEOTIDE SEQUENCE</scope>
</reference>
<evidence type="ECO:0000259" key="4">
    <source>
        <dbReference type="Pfam" id="PF01011"/>
    </source>
</evidence>
<dbReference type="Gene3D" id="2.140.10.10">
    <property type="entry name" value="Quinoprotein alcohol dehydrogenase-like superfamily"/>
    <property type="match status" value="1"/>
</dbReference>
<dbReference type="PANTHER" id="PTHR32303">
    <property type="entry name" value="QUINOPROTEIN ALCOHOL DEHYDROGENASE (CYTOCHROME C)"/>
    <property type="match status" value="1"/>
</dbReference>
<dbReference type="SMART" id="SM00564">
    <property type="entry name" value="PQQ"/>
    <property type="match status" value="4"/>
</dbReference>
<name>A0A381P1P5_9ZZZZ</name>
<comment type="similarity">
    <text evidence="2">Belongs to the bacterial PQQ dehydrogenase family.</text>
</comment>
<feature type="domain" description="Pyrrolo-quinoline quinone repeat" evidence="4">
    <location>
        <begin position="73"/>
        <end position="349"/>
    </location>
</feature>